<evidence type="ECO:0000313" key="2">
    <source>
        <dbReference type="Proteomes" id="UP000281553"/>
    </source>
</evidence>
<sequence>MLSGNFKFDAAFCKFHWSDKTIAVTNGKQQKLILLAGRNSGYDNSMSPQKCPELGSVVSPNGHFAHNEHPHVVP</sequence>
<reference evidence="1 2" key="1">
    <citation type="submission" date="2018-11" db="EMBL/GenBank/DDBJ databases">
        <authorList>
            <consortium name="Pathogen Informatics"/>
        </authorList>
    </citation>
    <scope>NUCLEOTIDE SEQUENCE [LARGE SCALE GENOMIC DNA]</scope>
</reference>
<dbReference type="EMBL" id="UYRU01044505">
    <property type="protein sequence ID" value="VDK86734.1"/>
    <property type="molecule type" value="Genomic_DNA"/>
</dbReference>
<proteinExistence type="predicted"/>
<keyword evidence="2" id="KW-1185">Reference proteome</keyword>
<dbReference type="AlphaFoldDB" id="A0A3P6VA87"/>
<accession>A0A3P6VA87</accession>
<organism evidence="1 2">
    <name type="scientific">Dibothriocephalus latus</name>
    <name type="common">Fish tapeworm</name>
    <name type="synonym">Diphyllobothrium latum</name>
    <dbReference type="NCBI Taxonomy" id="60516"/>
    <lineage>
        <taxon>Eukaryota</taxon>
        <taxon>Metazoa</taxon>
        <taxon>Spiralia</taxon>
        <taxon>Lophotrochozoa</taxon>
        <taxon>Platyhelminthes</taxon>
        <taxon>Cestoda</taxon>
        <taxon>Eucestoda</taxon>
        <taxon>Diphyllobothriidea</taxon>
        <taxon>Diphyllobothriidae</taxon>
        <taxon>Dibothriocephalus</taxon>
    </lineage>
</organism>
<dbReference type="Proteomes" id="UP000281553">
    <property type="component" value="Unassembled WGS sequence"/>
</dbReference>
<protein>
    <submittedName>
        <fullName evidence="1">Uncharacterized protein</fullName>
    </submittedName>
</protein>
<name>A0A3P6VA87_DIBLA</name>
<evidence type="ECO:0000313" key="1">
    <source>
        <dbReference type="EMBL" id="VDK86734.1"/>
    </source>
</evidence>
<gene>
    <name evidence="1" type="ORF">DILT_LOCUS3920</name>
</gene>